<proteinExistence type="predicted"/>
<evidence type="ECO:0000313" key="2">
    <source>
        <dbReference type="EMBL" id="KAH7024750.1"/>
    </source>
</evidence>
<dbReference type="GeneID" id="70178249"/>
<organism evidence="2 3">
    <name type="scientific">Microdochium trichocladiopsis</name>
    <dbReference type="NCBI Taxonomy" id="1682393"/>
    <lineage>
        <taxon>Eukaryota</taxon>
        <taxon>Fungi</taxon>
        <taxon>Dikarya</taxon>
        <taxon>Ascomycota</taxon>
        <taxon>Pezizomycotina</taxon>
        <taxon>Sordariomycetes</taxon>
        <taxon>Xylariomycetidae</taxon>
        <taxon>Xylariales</taxon>
        <taxon>Microdochiaceae</taxon>
        <taxon>Microdochium</taxon>
    </lineage>
</organism>
<feature type="region of interest" description="Disordered" evidence="1">
    <location>
        <begin position="1"/>
        <end position="93"/>
    </location>
</feature>
<feature type="compositionally biased region" description="Polar residues" evidence="1">
    <location>
        <begin position="41"/>
        <end position="51"/>
    </location>
</feature>
<evidence type="ECO:0000256" key="1">
    <source>
        <dbReference type="SAM" id="MobiDB-lite"/>
    </source>
</evidence>
<protein>
    <submittedName>
        <fullName evidence="2">Uncharacterized protein</fullName>
    </submittedName>
</protein>
<accession>A0A9P8XZ62</accession>
<dbReference type="RefSeq" id="XP_046008298.1">
    <property type="nucleotide sequence ID" value="XM_046148703.1"/>
</dbReference>
<gene>
    <name evidence="2" type="ORF">B0I36DRAFT_164278</name>
</gene>
<dbReference type="Proteomes" id="UP000756346">
    <property type="component" value="Unassembled WGS sequence"/>
</dbReference>
<dbReference type="AlphaFoldDB" id="A0A9P8XZ62"/>
<dbReference type="EMBL" id="JAGTJQ010000009">
    <property type="protein sequence ID" value="KAH7024750.1"/>
    <property type="molecule type" value="Genomic_DNA"/>
</dbReference>
<keyword evidence="3" id="KW-1185">Reference proteome</keyword>
<sequence>MGLFSKKSIPNMATMPPTSSNSEAGPRPVPAHAQAFPPSLSAPSRPNQKPYPTTPAGCYNQNFGASSQTRPGPQAIRYDSGRLQQPPRPSMAKRNKMVKKELGEKPVMLPGDRYSTWPVRLV</sequence>
<reference evidence="2" key="1">
    <citation type="journal article" date="2021" name="Nat. Commun.">
        <title>Genetic determinants of endophytism in the Arabidopsis root mycobiome.</title>
        <authorList>
            <person name="Mesny F."/>
            <person name="Miyauchi S."/>
            <person name="Thiergart T."/>
            <person name="Pickel B."/>
            <person name="Atanasova L."/>
            <person name="Karlsson M."/>
            <person name="Huettel B."/>
            <person name="Barry K.W."/>
            <person name="Haridas S."/>
            <person name="Chen C."/>
            <person name="Bauer D."/>
            <person name="Andreopoulos W."/>
            <person name="Pangilinan J."/>
            <person name="LaButti K."/>
            <person name="Riley R."/>
            <person name="Lipzen A."/>
            <person name="Clum A."/>
            <person name="Drula E."/>
            <person name="Henrissat B."/>
            <person name="Kohler A."/>
            <person name="Grigoriev I.V."/>
            <person name="Martin F.M."/>
            <person name="Hacquard S."/>
        </authorList>
    </citation>
    <scope>NUCLEOTIDE SEQUENCE</scope>
    <source>
        <strain evidence="2">MPI-CAGE-CH-0230</strain>
    </source>
</reference>
<name>A0A9P8XZ62_9PEZI</name>
<evidence type="ECO:0000313" key="3">
    <source>
        <dbReference type="Proteomes" id="UP000756346"/>
    </source>
</evidence>
<feature type="compositionally biased region" description="Polar residues" evidence="1">
    <location>
        <begin position="59"/>
        <end position="71"/>
    </location>
</feature>
<comment type="caution">
    <text evidence="2">The sequence shown here is derived from an EMBL/GenBank/DDBJ whole genome shotgun (WGS) entry which is preliminary data.</text>
</comment>